<proteinExistence type="predicted"/>
<evidence type="ECO:0000313" key="3">
    <source>
        <dbReference type="Proteomes" id="UP000192801"/>
    </source>
</evidence>
<dbReference type="SUPFAM" id="SSF51735">
    <property type="entry name" value="NAD(P)-binding Rossmann-fold domains"/>
    <property type="match status" value="1"/>
</dbReference>
<protein>
    <submittedName>
        <fullName evidence="2">Oxidoreductase</fullName>
    </submittedName>
</protein>
<evidence type="ECO:0000259" key="1">
    <source>
        <dbReference type="Pfam" id="PF10727"/>
    </source>
</evidence>
<dbReference type="PANTHER" id="PTHR40459">
    <property type="entry name" value="CONSERVED HYPOTHETICAL ALANINE AND LEUCINE RICH PROTEIN"/>
    <property type="match status" value="1"/>
</dbReference>
<sequence>MQQLDGLRPARLKVGIISAGRVGSAIGAALERVDHVVVAATARSETSRRFAADRLPDTLIRSPEQVAADSE</sequence>
<gene>
    <name evidence="2" type="ORF">BST26_20405</name>
</gene>
<reference evidence="2 3" key="1">
    <citation type="submission" date="2016-12" db="EMBL/GenBank/DDBJ databases">
        <title>The new phylogeny of genus Mycobacterium.</title>
        <authorList>
            <person name="Tortoli E."/>
            <person name="Trovato A."/>
            <person name="Cirillo D.M."/>
        </authorList>
    </citation>
    <scope>NUCLEOTIDE SEQUENCE [LARGE SCALE GENOMIC DNA]</scope>
    <source>
        <strain evidence="2 3">DSM 45130</strain>
    </source>
</reference>
<comment type="caution">
    <text evidence="2">The sequence shown here is derived from an EMBL/GenBank/DDBJ whole genome shotgun (WGS) entry which is preliminary data.</text>
</comment>
<accession>A0A1X0CT62</accession>
<keyword evidence="3" id="KW-1185">Reference proteome</keyword>
<evidence type="ECO:0000313" key="2">
    <source>
        <dbReference type="EMBL" id="ORA63278.1"/>
    </source>
</evidence>
<feature type="domain" description="Putative oxidoreductase/dehydrogenase Rossmann-like" evidence="1">
    <location>
        <begin position="5"/>
        <end position="71"/>
    </location>
</feature>
<dbReference type="Pfam" id="PF10727">
    <property type="entry name" value="Rossmann-like"/>
    <property type="match status" value="1"/>
</dbReference>
<dbReference type="AlphaFoldDB" id="A0A1X0CT62"/>
<dbReference type="STRING" id="444597.BST26_20405"/>
<dbReference type="PANTHER" id="PTHR40459:SF1">
    <property type="entry name" value="CONSERVED HYPOTHETICAL ALANINE AND LEUCINE RICH PROTEIN"/>
    <property type="match status" value="1"/>
</dbReference>
<dbReference type="EMBL" id="MVHS01000083">
    <property type="protein sequence ID" value="ORA63278.1"/>
    <property type="molecule type" value="Genomic_DNA"/>
</dbReference>
<dbReference type="InterPro" id="IPR019665">
    <property type="entry name" value="OxRdtase/DH_put_Rossmann_dom"/>
</dbReference>
<name>A0A1X0CT62_9MYCO</name>
<dbReference type="Gene3D" id="3.40.50.720">
    <property type="entry name" value="NAD(P)-binding Rossmann-like Domain"/>
    <property type="match status" value="1"/>
</dbReference>
<dbReference type="RefSeq" id="WP_337360492.1">
    <property type="nucleotide sequence ID" value="NZ_MVHS01000083.1"/>
</dbReference>
<dbReference type="InterPro" id="IPR036291">
    <property type="entry name" value="NAD(P)-bd_dom_sf"/>
</dbReference>
<feature type="non-terminal residue" evidence="2">
    <location>
        <position position="71"/>
    </location>
</feature>
<organism evidence="2 3">
    <name type="scientific">Mycolicibacterium insubricum</name>
    <dbReference type="NCBI Taxonomy" id="444597"/>
    <lineage>
        <taxon>Bacteria</taxon>
        <taxon>Bacillati</taxon>
        <taxon>Actinomycetota</taxon>
        <taxon>Actinomycetes</taxon>
        <taxon>Mycobacteriales</taxon>
        <taxon>Mycobacteriaceae</taxon>
        <taxon>Mycolicibacterium</taxon>
    </lineage>
</organism>
<dbReference type="Proteomes" id="UP000192801">
    <property type="component" value="Unassembled WGS sequence"/>
</dbReference>